<protein>
    <submittedName>
        <fullName evidence="2">Alpha/beta hydrolase</fullName>
    </submittedName>
</protein>
<dbReference type="GO" id="GO:0016787">
    <property type="term" value="F:hydrolase activity"/>
    <property type="evidence" value="ECO:0007669"/>
    <property type="project" value="UniProtKB-KW"/>
</dbReference>
<dbReference type="SUPFAM" id="SSF53474">
    <property type="entry name" value="alpha/beta-Hydrolases"/>
    <property type="match status" value="1"/>
</dbReference>
<dbReference type="Gene3D" id="3.40.50.1820">
    <property type="entry name" value="alpha/beta hydrolase"/>
    <property type="match status" value="1"/>
</dbReference>
<dbReference type="Proteomes" id="UP000515276">
    <property type="component" value="Chromosome"/>
</dbReference>
<dbReference type="Pfam" id="PF12697">
    <property type="entry name" value="Abhydrolase_6"/>
    <property type="match status" value="1"/>
</dbReference>
<dbReference type="PANTHER" id="PTHR37017:SF11">
    <property type="entry name" value="ESTERASE_LIPASE_THIOESTERASE DOMAIN-CONTAINING PROTEIN"/>
    <property type="match status" value="1"/>
</dbReference>
<dbReference type="AlphaFoldDB" id="A0A7G5DK47"/>
<evidence type="ECO:0000259" key="1">
    <source>
        <dbReference type="Pfam" id="PF12697"/>
    </source>
</evidence>
<dbReference type="EMBL" id="CP059139">
    <property type="protein sequence ID" value="QMV62122.1"/>
    <property type="molecule type" value="Genomic_DNA"/>
</dbReference>
<dbReference type="InterPro" id="IPR029058">
    <property type="entry name" value="AB_hydrolase_fold"/>
</dbReference>
<feature type="domain" description="AB hydrolase-1" evidence="1">
    <location>
        <begin position="42"/>
        <end position="252"/>
    </location>
</feature>
<keyword evidence="2" id="KW-0378">Hydrolase</keyword>
<dbReference type="InterPro" id="IPR000073">
    <property type="entry name" value="AB_hydrolase_1"/>
</dbReference>
<dbReference type="InterPro" id="IPR052897">
    <property type="entry name" value="Sec-Metab_Biosynth_Hydrolase"/>
</dbReference>
<dbReference type="PANTHER" id="PTHR37017">
    <property type="entry name" value="AB HYDROLASE-1 DOMAIN-CONTAINING PROTEIN-RELATED"/>
    <property type="match status" value="1"/>
</dbReference>
<dbReference type="RefSeq" id="WP_182368177.1">
    <property type="nucleotide sequence ID" value="NZ_CP059139.1"/>
</dbReference>
<sequence>MQTGFTGEFFHIRNLLKVLGLIMISINSHSQESQAMQGSSAIILVHGAFTDGSVWTPVIAELQLKGYDVIAVQNPLTSLEADVDSTVRAIRRYHRNVFLVGHSWGGAVITQAGNLPAVTGLLYLSALAPDTGESVNDLLSFLNVPLPKLNVDNSGFAWIDDPHDYKSVMADDLSQMRVNQLAAVQKPIYASSFSEKIVNAAWREKPTWYSVTSRDNALPLAVQEAIARRMNAKVTYIDSSHLSMLAHPVEVATIIDRAAKQAAQLQAQENLSKY</sequence>
<gene>
    <name evidence="2" type="ORF">HS968_19095</name>
</gene>
<name>A0A7G5DK47_9PSED</name>
<proteinExistence type="predicted"/>
<accession>A0A7G5DK47</accession>
<reference evidence="2 3" key="1">
    <citation type="journal article" date="2020" name="G3 (Bethesda)">
        <title>CeMbio - The Caenorhabditis elegans Microbiome Resource.</title>
        <authorList>
            <person name="Dirksen P."/>
            <person name="Assie A."/>
            <person name="Zimmermann J."/>
            <person name="Zhang F."/>
            <person name="Tietje A.M."/>
            <person name="Marsh S.A."/>
            <person name="Felix M.A."/>
            <person name="Shapira M."/>
            <person name="Kaleta C."/>
            <person name="Schulenburg H."/>
            <person name="Samuel B."/>
        </authorList>
    </citation>
    <scope>NUCLEOTIDE SEQUENCE [LARGE SCALE GENOMIC DNA]</scope>
    <source>
        <strain evidence="2 3">MSPm1</strain>
    </source>
</reference>
<keyword evidence="3" id="KW-1185">Reference proteome</keyword>
<evidence type="ECO:0000313" key="3">
    <source>
        <dbReference type="Proteomes" id="UP000515276"/>
    </source>
</evidence>
<evidence type="ECO:0000313" key="2">
    <source>
        <dbReference type="EMBL" id="QMV62122.1"/>
    </source>
</evidence>
<organism evidence="2 3">
    <name type="scientific">Pseudomonas berkeleyensis</name>
    <dbReference type="NCBI Taxonomy" id="2726956"/>
    <lineage>
        <taxon>Bacteria</taxon>
        <taxon>Pseudomonadati</taxon>
        <taxon>Pseudomonadota</taxon>
        <taxon>Gammaproteobacteria</taxon>
        <taxon>Pseudomonadales</taxon>
        <taxon>Pseudomonadaceae</taxon>
        <taxon>Pseudomonas</taxon>
    </lineage>
</organism>